<sequence>MVMACPDCGGEYVLHEQVGSSICTQCGTLADPAQCILASHIENHNSTSTYPATSWISSTTHTAVRNKNGWNLAGHTKEARDRKNTMAMSTFINSVLLRLNNPGLSPRAEAIFTQAMSKGQYRWGRKAKLAAGASIAIALRDAHKSDSLRDIAFLLDDSPVSLTRAFQSVVSLLNFNLSSTDPAVHIPILQAHLQSTLHPESVSTPPPSQLPASLVSILTHLSLPTAAQTAASLSEIISDRTPALPLSQLPTPATACALFILGLEAETRTPLPHLGELARSLASRLGLSGGVVTSRYKIVYDLIEEWIRQVPWLDQFVCKGKGRGSSARSKVPKRAIVAKGVKDVIQFQEEIWAKRKQTQQKINLTLEPDPAEEYNADESCGFDASKISSSSKNIEESDKKTQIKRGTIHEAYQLLLDPLSSSISSTSRNKASSTLATSTYEISMLTHMLTCPADELSRRTARTRLQLLAASRGGSALENIADEELFDGGELEGLLRSEQEREALQPLFELNWGKGTSEDDDPLVSCPKPVGTAVKRGAKRVNMDVLARILGEDADDGEKEEPELPDSDKRDDLHHWDLLPMPSQQISLMEGAESISDWRPLSPGDSGRYCDTVEDMYEEEY</sequence>
<dbReference type="AlphaFoldDB" id="A0A0D0DD97"/>
<evidence type="ECO:0000256" key="1">
    <source>
        <dbReference type="ARBA" id="ARBA00023015"/>
    </source>
</evidence>
<feature type="compositionally biased region" description="Basic and acidic residues" evidence="3">
    <location>
        <begin position="566"/>
        <end position="575"/>
    </location>
</feature>
<dbReference type="STRING" id="930991.A0A0D0DD97"/>
<dbReference type="EMBL" id="KN825054">
    <property type="protein sequence ID" value="KIK95247.1"/>
    <property type="molecule type" value="Genomic_DNA"/>
</dbReference>
<evidence type="ECO:0000313" key="4">
    <source>
        <dbReference type="EMBL" id="KIK95247.1"/>
    </source>
</evidence>
<gene>
    <name evidence="4" type="ORF">PAXRUDRAFT_399036</name>
</gene>
<feature type="region of interest" description="Disordered" evidence="3">
    <location>
        <begin position="551"/>
        <end position="575"/>
    </location>
</feature>
<reference evidence="5" key="2">
    <citation type="submission" date="2015-01" db="EMBL/GenBank/DDBJ databases">
        <title>Evolutionary Origins and Diversification of the Mycorrhizal Mutualists.</title>
        <authorList>
            <consortium name="DOE Joint Genome Institute"/>
            <consortium name="Mycorrhizal Genomics Consortium"/>
            <person name="Kohler A."/>
            <person name="Kuo A."/>
            <person name="Nagy L.G."/>
            <person name="Floudas D."/>
            <person name="Copeland A."/>
            <person name="Barry K.W."/>
            <person name="Cichocki N."/>
            <person name="Veneault-Fourrey C."/>
            <person name="LaButti K."/>
            <person name="Lindquist E.A."/>
            <person name="Lipzen A."/>
            <person name="Lundell T."/>
            <person name="Morin E."/>
            <person name="Murat C."/>
            <person name="Riley R."/>
            <person name="Ohm R."/>
            <person name="Sun H."/>
            <person name="Tunlid A."/>
            <person name="Henrissat B."/>
            <person name="Grigoriev I.V."/>
            <person name="Hibbett D.S."/>
            <person name="Martin F."/>
        </authorList>
    </citation>
    <scope>NUCLEOTIDE SEQUENCE [LARGE SCALE GENOMIC DNA]</scope>
    <source>
        <strain evidence="5">Ve08.2h10</strain>
    </source>
</reference>
<accession>A0A0D0DD97</accession>
<keyword evidence="5" id="KW-1185">Reference proteome</keyword>
<dbReference type="OrthoDB" id="2527864at2759"/>
<proteinExistence type="predicted"/>
<dbReference type="GO" id="GO:0005634">
    <property type="term" value="C:nucleus"/>
    <property type="evidence" value="ECO:0007669"/>
    <property type="project" value="TreeGrafter"/>
</dbReference>
<name>A0A0D0DD97_9AGAM</name>
<feature type="compositionally biased region" description="Acidic residues" evidence="3">
    <location>
        <begin position="552"/>
        <end position="565"/>
    </location>
</feature>
<dbReference type="InterPro" id="IPR000812">
    <property type="entry name" value="TFIIB"/>
</dbReference>
<protein>
    <recommendedName>
        <fullName evidence="6">B-related factor 1</fullName>
    </recommendedName>
</protein>
<dbReference type="HOGENOM" id="CLU_030895_0_0_1"/>
<dbReference type="GO" id="GO:0070897">
    <property type="term" value="P:transcription preinitiation complex assembly"/>
    <property type="evidence" value="ECO:0007669"/>
    <property type="project" value="InterPro"/>
</dbReference>
<dbReference type="Proteomes" id="UP000054538">
    <property type="component" value="Unassembled WGS sequence"/>
</dbReference>
<keyword evidence="1" id="KW-0805">Transcription regulation</keyword>
<evidence type="ECO:0000313" key="5">
    <source>
        <dbReference type="Proteomes" id="UP000054538"/>
    </source>
</evidence>
<reference evidence="4 5" key="1">
    <citation type="submission" date="2014-04" db="EMBL/GenBank/DDBJ databases">
        <authorList>
            <consortium name="DOE Joint Genome Institute"/>
            <person name="Kuo A."/>
            <person name="Kohler A."/>
            <person name="Jargeat P."/>
            <person name="Nagy L.G."/>
            <person name="Floudas D."/>
            <person name="Copeland A."/>
            <person name="Barry K.W."/>
            <person name="Cichocki N."/>
            <person name="Veneault-Fourrey C."/>
            <person name="LaButti K."/>
            <person name="Lindquist E.A."/>
            <person name="Lipzen A."/>
            <person name="Lundell T."/>
            <person name="Morin E."/>
            <person name="Murat C."/>
            <person name="Sun H."/>
            <person name="Tunlid A."/>
            <person name="Henrissat B."/>
            <person name="Grigoriev I.V."/>
            <person name="Hibbett D.S."/>
            <person name="Martin F."/>
            <person name="Nordberg H.P."/>
            <person name="Cantor M.N."/>
            <person name="Hua S.X."/>
        </authorList>
    </citation>
    <scope>NUCLEOTIDE SEQUENCE [LARGE SCALE GENOMIC DNA]</scope>
    <source>
        <strain evidence="4 5">Ve08.2h10</strain>
    </source>
</reference>
<evidence type="ECO:0000256" key="2">
    <source>
        <dbReference type="ARBA" id="ARBA00023163"/>
    </source>
</evidence>
<dbReference type="GO" id="GO:0097550">
    <property type="term" value="C:transcription preinitiation complex"/>
    <property type="evidence" value="ECO:0007669"/>
    <property type="project" value="TreeGrafter"/>
</dbReference>
<dbReference type="PANTHER" id="PTHR11618">
    <property type="entry name" value="TRANSCRIPTION INITIATION FACTOR IIB-RELATED"/>
    <property type="match status" value="1"/>
</dbReference>
<evidence type="ECO:0000256" key="3">
    <source>
        <dbReference type="SAM" id="MobiDB-lite"/>
    </source>
</evidence>
<dbReference type="InParanoid" id="A0A0D0DD97"/>
<keyword evidence="2" id="KW-0804">Transcription</keyword>
<dbReference type="CDD" id="cd00043">
    <property type="entry name" value="CYCLIN_SF"/>
    <property type="match status" value="1"/>
</dbReference>
<evidence type="ECO:0008006" key="6">
    <source>
        <dbReference type="Google" id="ProtNLM"/>
    </source>
</evidence>
<dbReference type="PANTHER" id="PTHR11618:SF13">
    <property type="entry name" value="TRANSCRIPTION INITIATION FACTOR IIB"/>
    <property type="match status" value="1"/>
</dbReference>
<dbReference type="Gene3D" id="1.10.472.170">
    <property type="match status" value="1"/>
</dbReference>
<organism evidence="4 5">
    <name type="scientific">Paxillus rubicundulus Ve08.2h10</name>
    <dbReference type="NCBI Taxonomy" id="930991"/>
    <lineage>
        <taxon>Eukaryota</taxon>
        <taxon>Fungi</taxon>
        <taxon>Dikarya</taxon>
        <taxon>Basidiomycota</taxon>
        <taxon>Agaricomycotina</taxon>
        <taxon>Agaricomycetes</taxon>
        <taxon>Agaricomycetidae</taxon>
        <taxon>Boletales</taxon>
        <taxon>Paxilineae</taxon>
        <taxon>Paxillaceae</taxon>
        <taxon>Paxillus</taxon>
    </lineage>
</organism>